<feature type="region of interest" description="Disordered" evidence="6">
    <location>
        <begin position="271"/>
        <end position="408"/>
    </location>
</feature>
<feature type="transmembrane region" description="Helical" evidence="7">
    <location>
        <begin position="413"/>
        <end position="435"/>
    </location>
</feature>
<dbReference type="Gene3D" id="3.30.200.20">
    <property type="entry name" value="Phosphorylase Kinase, domain 1"/>
    <property type="match status" value="1"/>
</dbReference>
<dbReference type="PANTHER" id="PTHR43671">
    <property type="entry name" value="SERINE/THREONINE-PROTEIN KINASE NEK"/>
    <property type="match status" value="1"/>
</dbReference>
<keyword evidence="2" id="KW-0808">Transferase</keyword>
<evidence type="ECO:0000256" key="6">
    <source>
        <dbReference type="SAM" id="MobiDB-lite"/>
    </source>
</evidence>
<dbReference type="Gene3D" id="1.10.510.10">
    <property type="entry name" value="Transferase(Phosphotransferase) domain 1"/>
    <property type="match status" value="1"/>
</dbReference>
<dbReference type="InterPro" id="IPR050660">
    <property type="entry name" value="NEK_Ser/Thr_kinase"/>
</dbReference>
<evidence type="ECO:0000256" key="2">
    <source>
        <dbReference type="ARBA" id="ARBA00022679"/>
    </source>
</evidence>
<dbReference type="EC" id="2.7.11.1" evidence="1"/>
<keyword evidence="3" id="KW-0547">Nucleotide-binding</keyword>
<evidence type="ECO:0000259" key="8">
    <source>
        <dbReference type="PROSITE" id="PS50011"/>
    </source>
</evidence>
<dbReference type="Pfam" id="PF00069">
    <property type="entry name" value="Pkinase"/>
    <property type="match status" value="1"/>
</dbReference>
<dbReference type="Proteomes" id="UP000319213">
    <property type="component" value="Unassembled WGS sequence"/>
</dbReference>
<dbReference type="AlphaFoldDB" id="A0A543IUP2"/>
<reference evidence="9 10" key="1">
    <citation type="submission" date="2019-06" db="EMBL/GenBank/DDBJ databases">
        <title>Sequencing the genomes of 1000 actinobacteria strains.</title>
        <authorList>
            <person name="Klenk H.-P."/>
        </authorList>
    </citation>
    <scope>NUCLEOTIDE SEQUENCE [LARGE SCALE GENOMIC DNA]</scope>
    <source>
        <strain evidence="9 10">DSM 43186</strain>
    </source>
</reference>
<evidence type="ECO:0000256" key="5">
    <source>
        <dbReference type="ARBA" id="ARBA00022840"/>
    </source>
</evidence>
<keyword evidence="7" id="KW-0812">Transmembrane</keyword>
<dbReference type="InterPro" id="IPR008271">
    <property type="entry name" value="Ser/Thr_kinase_AS"/>
</dbReference>
<keyword evidence="7" id="KW-1133">Transmembrane helix</keyword>
<comment type="caution">
    <text evidence="9">The sequence shown here is derived from an EMBL/GenBank/DDBJ whole genome shotgun (WGS) entry which is preliminary data.</text>
</comment>
<keyword evidence="10" id="KW-1185">Reference proteome</keyword>
<dbReference type="InterPro" id="IPR000719">
    <property type="entry name" value="Prot_kinase_dom"/>
</dbReference>
<dbReference type="PROSITE" id="PS00108">
    <property type="entry name" value="PROTEIN_KINASE_ST"/>
    <property type="match status" value="1"/>
</dbReference>
<keyword evidence="9" id="KW-0723">Serine/threonine-protein kinase</keyword>
<sequence length="575" mass="60189">MGRAHPLRPGDPERVGDYEVLGLLGEGGQGTVLLGRSPSGQRVAIKLLRAEFSQDPDARKRFLRESEVMQRVAPFCTVRVLDAGVTAYEQPYIVSEYVEGESLEQLVRRDGPRTGSGLSRLAVATLTALSAIHRAGIVHQDFKPSNVLMGPEGPVVIDFGIARVLDTTGTVSQVVGTPSFMSPEQVEGKGIGPASDMFSWAATMVFAATGRLVFHGNTIPAILHNVIHAEPDLTGVPDPLRIFVSDCLAKDPRQRPSAKKVLSAITGEIPVLPREPVNPGGPGPQGTKVLTGELGAPPVPHTGPAAPAPPAPGPVPPQAPPPGPMPRPAPGPVPNPMTAPPRATGPGPHPGPTVPPPAPPPGPVRAPAPPPSRPPAYPPPGPPRAPVPPPPGPAGRVTVPSPQPSGGSGCGRGVLFAIIGFVAVLVMIPFLYGLLRGAGDDEDGTRRGGGPAAIGTYTIDATVATTPTWDVRFTRMRVTSSSVILTVRYRNRSSEPQTLVCDHATGGTYLRLSDGTRVPPSRTPCSSRVGDEWQVAARRTYVGTAVFPIRGRAGTTFTVNWFNWGVSEKITIPDD</sequence>
<accession>A0A543IUP2</accession>
<dbReference type="EMBL" id="VFPQ01000001">
    <property type="protein sequence ID" value="TQM74277.1"/>
    <property type="molecule type" value="Genomic_DNA"/>
</dbReference>
<keyword evidence="5" id="KW-0067">ATP-binding</keyword>
<gene>
    <name evidence="9" type="ORF">FHX40_0945</name>
</gene>
<feature type="domain" description="Protein kinase" evidence="8">
    <location>
        <begin position="18"/>
        <end position="272"/>
    </location>
</feature>
<dbReference type="RefSeq" id="WP_142258476.1">
    <property type="nucleotide sequence ID" value="NZ_BMPV01000006.1"/>
</dbReference>
<dbReference type="GO" id="GO:0004674">
    <property type="term" value="F:protein serine/threonine kinase activity"/>
    <property type="evidence" value="ECO:0007669"/>
    <property type="project" value="UniProtKB-KW"/>
</dbReference>
<keyword evidence="4 9" id="KW-0418">Kinase</keyword>
<dbReference type="GO" id="GO:0005524">
    <property type="term" value="F:ATP binding"/>
    <property type="evidence" value="ECO:0007669"/>
    <property type="project" value="UniProtKB-KW"/>
</dbReference>
<dbReference type="OrthoDB" id="9762169at2"/>
<protein>
    <recommendedName>
        <fullName evidence="1">non-specific serine/threonine protein kinase</fullName>
        <ecNumber evidence="1">2.7.11.1</ecNumber>
    </recommendedName>
</protein>
<dbReference type="InterPro" id="IPR011009">
    <property type="entry name" value="Kinase-like_dom_sf"/>
</dbReference>
<evidence type="ECO:0000313" key="10">
    <source>
        <dbReference type="Proteomes" id="UP000319213"/>
    </source>
</evidence>
<evidence type="ECO:0000256" key="4">
    <source>
        <dbReference type="ARBA" id="ARBA00022777"/>
    </source>
</evidence>
<keyword evidence="7" id="KW-0472">Membrane</keyword>
<evidence type="ECO:0000256" key="3">
    <source>
        <dbReference type="ARBA" id="ARBA00022741"/>
    </source>
</evidence>
<dbReference type="SUPFAM" id="SSF56112">
    <property type="entry name" value="Protein kinase-like (PK-like)"/>
    <property type="match status" value="1"/>
</dbReference>
<dbReference type="PANTHER" id="PTHR43671:SF13">
    <property type="entry name" value="SERINE_THREONINE-PROTEIN KINASE NEK2"/>
    <property type="match status" value="1"/>
</dbReference>
<proteinExistence type="predicted"/>
<evidence type="ECO:0000256" key="1">
    <source>
        <dbReference type="ARBA" id="ARBA00012513"/>
    </source>
</evidence>
<feature type="compositionally biased region" description="Pro residues" evidence="6">
    <location>
        <begin position="347"/>
        <end position="393"/>
    </location>
</feature>
<name>A0A543IUP2_9ACTN</name>
<feature type="compositionally biased region" description="Pro residues" evidence="6">
    <location>
        <begin position="297"/>
        <end position="339"/>
    </location>
</feature>
<evidence type="ECO:0000256" key="7">
    <source>
        <dbReference type="SAM" id="Phobius"/>
    </source>
</evidence>
<evidence type="ECO:0000313" key="9">
    <source>
        <dbReference type="EMBL" id="TQM74277.1"/>
    </source>
</evidence>
<dbReference type="CDD" id="cd14014">
    <property type="entry name" value="STKc_PknB_like"/>
    <property type="match status" value="1"/>
</dbReference>
<dbReference type="PROSITE" id="PS50011">
    <property type="entry name" value="PROTEIN_KINASE_DOM"/>
    <property type="match status" value="1"/>
</dbReference>
<organism evidence="9 10">
    <name type="scientific">Thermopolyspora flexuosa</name>
    <dbReference type="NCBI Taxonomy" id="103836"/>
    <lineage>
        <taxon>Bacteria</taxon>
        <taxon>Bacillati</taxon>
        <taxon>Actinomycetota</taxon>
        <taxon>Actinomycetes</taxon>
        <taxon>Streptosporangiales</taxon>
        <taxon>Streptosporangiaceae</taxon>
        <taxon>Thermopolyspora</taxon>
    </lineage>
</organism>